<dbReference type="Pfam" id="PF08241">
    <property type="entry name" value="Methyltransf_11"/>
    <property type="match status" value="1"/>
</dbReference>
<dbReference type="Gene3D" id="3.40.50.150">
    <property type="entry name" value="Vaccinia Virus protein VP39"/>
    <property type="match status" value="1"/>
</dbReference>
<dbReference type="EMBL" id="BMYR01000007">
    <property type="protein sequence ID" value="GGW63400.1"/>
    <property type="molecule type" value="Genomic_DNA"/>
</dbReference>
<evidence type="ECO:0000313" key="2">
    <source>
        <dbReference type="EMBL" id="GGW63400.1"/>
    </source>
</evidence>
<keyword evidence="3" id="KW-1185">Reference proteome</keyword>
<protein>
    <recommendedName>
        <fullName evidence="1">Methyltransferase type 11 domain-containing protein</fullName>
    </recommendedName>
</protein>
<dbReference type="Proteomes" id="UP000634667">
    <property type="component" value="Unassembled WGS sequence"/>
</dbReference>
<evidence type="ECO:0000313" key="3">
    <source>
        <dbReference type="Proteomes" id="UP000634667"/>
    </source>
</evidence>
<dbReference type="CDD" id="cd02440">
    <property type="entry name" value="AdoMet_MTases"/>
    <property type="match status" value="1"/>
</dbReference>
<sequence>MSEFKKSISLFKSLRESFIPATRFYLLSASTTGWLPKLSRFINRKLYKLGLGAALNRYDNSWTLYSSAADARLYSRFANNDVFCNFGSGAFFHYRWRNYDFPGQSKYYQAVQGLAGRDYESIDLCAANLQLPLADNSVALIYCSHTLEHLESDRAIDFLRECYRVMKPGALMRLAVPSTDNDQRILSIVASQIQLSDDVKQQLALEVSKHLLTDSVHHDGRQLFTLMQLSDFDARKYYESAVEMGINAEFSVADPGRHISYWDYVKLNEVARDLSFRACIPCYRGVSLEEPFLNLHVFDTTEPHVSLYIELVK</sequence>
<proteinExistence type="predicted"/>
<reference evidence="3" key="1">
    <citation type="journal article" date="2019" name="Int. J. Syst. Evol. Microbiol.">
        <title>The Global Catalogue of Microorganisms (GCM) 10K type strain sequencing project: providing services to taxonomists for standard genome sequencing and annotation.</title>
        <authorList>
            <consortium name="The Broad Institute Genomics Platform"/>
            <consortium name="The Broad Institute Genome Sequencing Center for Infectious Disease"/>
            <person name="Wu L."/>
            <person name="Ma J."/>
        </authorList>
    </citation>
    <scope>NUCLEOTIDE SEQUENCE [LARGE SCALE GENOMIC DNA]</scope>
    <source>
        <strain evidence="3">KCTC 23723</strain>
    </source>
</reference>
<comment type="caution">
    <text evidence="2">The sequence shown here is derived from an EMBL/GenBank/DDBJ whole genome shotgun (WGS) entry which is preliminary data.</text>
</comment>
<dbReference type="SUPFAM" id="SSF53335">
    <property type="entry name" value="S-adenosyl-L-methionine-dependent methyltransferases"/>
    <property type="match status" value="1"/>
</dbReference>
<name>A0ABQ2WM40_9ALTE</name>
<organism evidence="2 3">
    <name type="scientific">Alishewanella tabrizica</name>
    <dbReference type="NCBI Taxonomy" id="671278"/>
    <lineage>
        <taxon>Bacteria</taxon>
        <taxon>Pseudomonadati</taxon>
        <taxon>Pseudomonadota</taxon>
        <taxon>Gammaproteobacteria</taxon>
        <taxon>Alteromonadales</taxon>
        <taxon>Alteromonadaceae</taxon>
        <taxon>Alishewanella</taxon>
    </lineage>
</organism>
<dbReference type="RefSeq" id="WP_189482946.1">
    <property type="nucleotide sequence ID" value="NZ_BMYR01000007.1"/>
</dbReference>
<gene>
    <name evidence="2" type="ORF">GCM10008111_19310</name>
</gene>
<feature type="domain" description="Methyltransferase type 11" evidence="1">
    <location>
        <begin position="122"/>
        <end position="171"/>
    </location>
</feature>
<accession>A0ABQ2WM40</accession>
<dbReference type="InterPro" id="IPR029063">
    <property type="entry name" value="SAM-dependent_MTases_sf"/>
</dbReference>
<dbReference type="InterPro" id="IPR013216">
    <property type="entry name" value="Methyltransf_11"/>
</dbReference>
<evidence type="ECO:0000259" key="1">
    <source>
        <dbReference type="Pfam" id="PF08241"/>
    </source>
</evidence>